<sequence>MVLGRKFKIKKPSVFLNKFCLDVSGVHTTDETNELFLALCTLGARPFIRTPRYVNLEAQVVTPT</sequence>
<accession>A0AAD9GSP9</accession>
<keyword evidence="2" id="KW-1185">Reference proteome</keyword>
<protein>
    <submittedName>
        <fullName evidence="1">Uncharacterized protein</fullName>
    </submittedName>
</protein>
<dbReference type="EMBL" id="JASMQC010000007">
    <property type="protein sequence ID" value="KAK1943875.1"/>
    <property type="molecule type" value="Genomic_DNA"/>
</dbReference>
<comment type="caution">
    <text evidence="1">The sequence shown here is derived from an EMBL/GenBank/DDBJ whole genome shotgun (WGS) entry which is preliminary data.</text>
</comment>
<name>A0AAD9GSP9_9STRA</name>
<dbReference type="AlphaFoldDB" id="A0AAD9GSP9"/>
<proteinExistence type="predicted"/>
<organism evidence="1 2">
    <name type="scientific">Phytophthora citrophthora</name>
    <dbReference type="NCBI Taxonomy" id="4793"/>
    <lineage>
        <taxon>Eukaryota</taxon>
        <taxon>Sar</taxon>
        <taxon>Stramenopiles</taxon>
        <taxon>Oomycota</taxon>
        <taxon>Peronosporomycetes</taxon>
        <taxon>Peronosporales</taxon>
        <taxon>Peronosporaceae</taxon>
        <taxon>Phytophthora</taxon>
    </lineage>
</organism>
<dbReference type="Proteomes" id="UP001259832">
    <property type="component" value="Unassembled WGS sequence"/>
</dbReference>
<evidence type="ECO:0000313" key="1">
    <source>
        <dbReference type="EMBL" id="KAK1943875.1"/>
    </source>
</evidence>
<gene>
    <name evidence="1" type="ORF">P3T76_005271</name>
</gene>
<evidence type="ECO:0000313" key="2">
    <source>
        <dbReference type="Proteomes" id="UP001259832"/>
    </source>
</evidence>
<reference evidence="1" key="1">
    <citation type="submission" date="2023-08" db="EMBL/GenBank/DDBJ databases">
        <title>Reference Genome Resource for the Citrus Pathogen Phytophthora citrophthora.</title>
        <authorList>
            <person name="Moller H."/>
            <person name="Coetzee B."/>
            <person name="Rose L.J."/>
            <person name="Van Niekerk J.M."/>
        </authorList>
    </citation>
    <scope>NUCLEOTIDE SEQUENCE</scope>
    <source>
        <strain evidence="1">STE-U-9442</strain>
    </source>
</reference>